<dbReference type="EMBL" id="DYTV01000010">
    <property type="protein sequence ID" value="HJH10251.1"/>
    <property type="molecule type" value="Genomic_DNA"/>
</dbReference>
<dbReference type="AlphaFoldDB" id="A0A921T4E3"/>
<dbReference type="PANTHER" id="PTHR45586:SF1">
    <property type="entry name" value="LIPOPOLYSACCHARIDE ASSEMBLY PROTEIN B"/>
    <property type="match status" value="1"/>
</dbReference>
<organism evidence="4 5">
    <name type="scientific">Metalysinibacillus jejuensis</name>
    <dbReference type="NCBI Taxonomy" id="914327"/>
    <lineage>
        <taxon>Bacteria</taxon>
        <taxon>Bacillati</taxon>
        <taxon>Bacillota</taxon>
        <taxon>Bacilli</taxon>
        <taxon>Bacillales</taxon>
        <taxon>Caryophanaceae</taxon>
        <taxon>Metalysinibacillus</taxon>
    </lineage>
</organism>
<dbReference type="PROSITE" id="PS50005">
    <property type="entry name" value="TPR"/>
    <property type="match status" value="1"/>
</dbReference>
<gene>
    <name evidence="4" type="ORF">K8V30_00920</name>
</gene>
<feature type="repeat" description="TPR" evidence="3">
    <location>
        <begin position="51"/>
        <end position="84"/>
    </location>
</feature>
<evidence type="ECO:0000313" key="4">
    <source>
        <dbReference type="EMBL" id="HJH10251.1"/>
    </source>
</evidence>
<evidence type="ECO:0000256" key="1">
    <source>
        <dbReference type="ARBA" id="ARBA00022737"/>
    </source>
</evidence>
<evidence type="ECO:0000313" key="5">
    <source>
        <dbReference type="Proteomes" id="UP000700212"/>
    </source>
</evidence>
<protein>
    <submittedName>
        <fullName evidence="4">Tetratricopeptide repeat protein</fullName>
    </submittedName>
</protein>
<dbReference type="Pfam" id="PF14559">
    <property type="entry name" value="TPR_19"/>
    <property type="match status" value="1"/>
</dbReference>
<sequence>MKNNKPQHNVVSFLPTGDFYYTKAMDAMLLGQIEKTHKYLLRAVELEPTDARSFLQLGILALDAENYHEAYDYIAKAHMLDPTNTETLFFMSESAGCLGLVQEAKSYASKYLTVAPEGPYAEEAEEIITFFDYEAEAMPGTTEHTLEEIQAQEKARLLMEQGDFEQAVGVLEDVIIDFPKLWSAYNNLALAYFYIGEATEAKATLASVLRGDPGNLHALCNLAVIAFYEKDEETLHDYITLLNKIQPYAWEDRYKLGATLALMGEYEGAYKWLNSMQKRGYEGDPGFYFWLAHAAYYTGAKQQGERAWDSLVAIDPTKKDSAPWLTHAKDRDFLNELAFIRDKLASHYSSDHLFALFLISKSAYRDELLSEPAIIDVENYTGLEKMYLAFLLGHTFSQKEPLEKIFLRASEVAELLYEQVGIKITTLPLYQLWFVLYENAINAGYTFKNPKALAAANEYLFLSAHDERVTKKAIAEKYAISPSTLTKYIDELLNYLPDVD</sequence>
<dbReference type="SUPFAM" id="SSF48452">
    <property type="entry name" value="TPR-like"/>
    <property type="match status" value="2"/>
</dbReference>
<keyword evidence="2 3" id="KW-0802">TPR repeat</keyword>
<name>A0A921T4E3_9BACL</name>
<reference evidence="4" key="2">
    <citation type="submission" date="2021-09" db="EMBL/GenBank/DDBJ databases">
        <authorList>
            <person name="Gilroy R."/>
        </authorList>
    </citation>
    <scope>NUCLEOTIDE SEQUENCE</scope>
    <source>
        <strain evidence="4">CHK160-4876</strain>
    </source>
</reference>
<dbReference type="InterPro" id="IPR011990">
    <property type="entry name" value="TPR-like_helical_dom_sf"/>
</dbReference>
<accession>A0A921T4E3</accession>
<dbReference type="Proteomes" id="UP000700212">
    <property type="component" value="Unassembled WGS sequence"/>
</dbReference>
<reference evidence="4" key="1">
    <citation type="journal article" date="2021" name="PeerJ">
        <title>Extensive microbial diversity within the chicken gut microbiome revealed by metagenomics and culture.</title>
        <authorList>
            <person name="Gilroy R."/>
            <person name="Ravi A."/>
            <person name="Getino M."/>
            <person name="Pursley I."/>
            <person name="Horton D.L."/>
            <person name="Alikhan N.F."/>
            <person name="Baker D."/>
            <person name="Gharbi K."/>
            <person name="Hall N."/>
            <person name="Watson M."/>
            <person name="Adriaenssens E.M."/>
            <person name="Foster-Nyarko E."/>
            <person name="Jarju S."/>
            <person name="Secka A."/>
            <person name="Antonio M."/>
            <person name="Oren A."/>
            <person name="Chaudhuri R.R."/>
            <person name="La Ragione R."/>
            <person name="Hildebrand F."/>
            <person name="Pallen M.J."/>
        </authorList>
    </citation>
    <scope>NUCLEOTIDE SEQUENCE</scope>
    <source>
        <strain evidence="4">CHK160-4876</strain>
    </source>
</reference>
<evidence type="ECO:0000256" key="2">
    <source>
        <dbReference type="ARBA" id="ARBA00022803"/>
    </source>
</evidence>
<dbReference type="PANTHER" id="PTHR45586">
    <property type="entry name" value="TPR REPEAT-CONTAINING PROTEIN PA4667"/>
    <property type="match status" value="1"/>
</dbReference>
<comment type="caution">
    <text evidence="4">The sequence shown here is derived from an EMBL/GenBank/DDBJ whole genome shotgun (WGS) entry which is preliminary data.</text>
</comment>
<dbReference type="RefSeq" id="WP_235612261.1">
    <property type="nucleotide sequence ID" value="NZ_QAFW01000004.1"/>
</dbReference>
<evidence type="ECO:0000256" key="3">
    <source>
        <dbReference type="PROSITE-ProRule" id="PRU00339"/>
    </source>
</evidence>
<proteinExistence type="predicted"/>
<dbReference type="InterPro" id="IPR019734">
    <property type="entry name" value="TPR_rpt"/>
</dbReference>
<keyword evidence="1" id="KW-0677">Repeat</keyword>
<dbReference type="InterPro" id="IPR051012">
    <property type="entry name" value="CellSynth/LPSAsmb/PSIAsmb"/>
</dbReference>
<dbReference type="Gene3D" id="1.25.40.10">
    <property type="entry name" value="Tetratricopeptide repeat domain"/>
    <property type="match status" value="2"/>
</dbReference>
<dbReference type="SMART" id="SM00028">
    <property type="entry name" value="TPR"/>
    <property type="match status" value="3"/>
</dbReference>